<evidence type="ECO:0000259" key="8">
    <source>
        <dbReference type="Pfam" id="PF00857"/>
    </source>
</evidence>
<keyword evidence="4" id="KW-0378">Hydrolase</keyword>
<keyword evidence="10" id="KW-1185">Reference proteome</keyword>
<dbReference type="Gene3D" id="3.40.50.850">
    <property type="entry name" value="Isochorismatase-like"/>
    <property type="match status" value="1"/>
</dbReference>
<comment type="similarity">
    <text evidence="1">Belongs to the isochorismatase family.</text>
</comment>
<organism evidence="9 10">
    <name type="scientific">Blomia tropicalis</name>
    <name type="common">Mite</name>
    <dbReference type="NCBI Taxonomy" id="40697"/>
    <lineage>
        <taxon>Eukaryota</taxon>
        <taxon>Metazoa</taxon>
        <taxon>Ecdysozoa</taxon>
        <taxon>Arthropoda</taxon>
        <taxon>Chelicerata</taxon>
        <taxon>Arachnida</taxon>
        <taxon>Acari</taxon>
        <taxon>Acariformes</taxon>
        <taxon>Sarcoptiformes</taxon>
        <taxon>Astigmata</taxon>
        <taxon>Glycyphagoidea</taxon>
        <taxon>Echimyopodidae</taxon>
        <taxon>Blomia</taxon>
    </lineage>
</organism>
<dbReference type="GO" id="GO:0008936">
    <property type="term" value="F:nicotinamidase activity"/>
    <property type="evidence" value="ECO:0007669"/>
    <property type="project" value="UniProtKB-EC"/>
</dbReference>
<dbReference type="PANTHER" id="PTHR11080">
    <property type="entry name" value="PYRAZINAMIDASE/NICOTINAMIDASE"/>
    <property type="match status" value="1"/>
</dbReference>
<dbReference type="GO" id="GO:0046872">
    <property type="term" value="F:metal ion binding"/>
    <property type="evidence" value="ECO:0007669"/>
    <property type="project" value="UniProtKB-KW"/>
</dbReference>
<evidence type="ECO:0000256" key="5">
    <source>
        <dbReference type="ARBA" id="ARBA00037900"/>
    </source>
</evidence>
<evidence type="ECO:0000256" key="3">
    <source>
        <dbReference type="ARBA" id="ARBA00022723"/>
    </source>
</evidence>
<dbReference type="InterPro" id="IPR000868">
    <property type="entry name" value="Isochorismatase-like_dom"/>
</dbReference>
<dbReference type="InterPro" id="IPR036380">
    <property type="entry name" value="Isochorismatase-like_sf"/>
</dbReference>
<dbReference type="PANTHER" id="PTHR11080:SF2">
    <property type="entry name" value="LD05707P"/>
    <property type="match status" value="1"/>
</dbReference>
<dbReference type="OMA" id="DFVDSWP"/>
<dbReference type="Proteomes" id="UP001142055">
    <property type="component" value="Chromosome 2"/>
</dbReference>
<name>A0A9Q0MAS6_BLOTA</name>
<reference evidence="9" key="1">
    <citation type="submission" date="2022-12" db="EMBL/GenBank/DDBJ databases">
        <title>Genome assemblies of Blomia tropicalis.</title>
        <authorList>
            <person name="Cui Y."/>
        </authorList>
    </citation>
    <scope>NUCLEOTIDE SEQUENCE</scope>
    <source>
        <tissue evidence="9">Adult mites</tissue>
    </source>
</reference>
<evidence type="ECO:0000256" key="4">
    <source>
        <dbReference type="ARBA" id="ARBA00022801"/>
    </source>
</evidence>
<gene>
    <name evidence="9" type="ORF">RDWZM_006614</name>
</gene>
<evidence type="ECO:0000256" key="2">
    <source>
        <dbReference type="ARBA" id="ARBA00022642"/>
    </source>
</evidence>
<evidence type="ECO:0000313" key="10">
    <source>
        <dbReference type="Proteomes" id="UP001142055"/>
    </source>
</evidence>
<evidence type="ECO:0000256" key="1">
    <source>
        <dbReference type="ARBA" id="ARBA00006336"/>
    </source>
</evidence>
<feature type="domain" description="Isochorismatase-like" evidence="8">
    <location>
        <begin position="3"/>
        <end position="181"/>
    </location>
</feature>
<dbReference type="InterPro" id="IPR052347">
    <property type="entry name" value="Isochorismatase_Nicotinamidase"/>
</dbReference>
<accession>A0A9Q0MAS6</accession>
<dbReference type="GO" id="GO:0019363">
    <property type="term" value="P:pyridine nucleotide biosynthetic process"/>
    <property type="evidence" value="ECO:0007669"/>
    <property type="project" value="UniProtKB-KW"/>
</dbReference>
<comment type="caution">
    <text evidence="9">The sequence shown here is derived from an EMBL/GenBank/DDBJ whole genome shotgun (WGS) entry which is preliminary data.</text>
</comment>
<sequence length="206" mass="23517">MKSALIIVDIQHDFIDGSLALSKCPAGEDGLLVIPVINDILQKNHFDTIVFTRDYHPPNHVSFGEWPVHCVQGTKGVEYHPELNRSPQNCENILEIRKGSNIKVDSYSAFWDNEHREESELRMKLKQRSIETVYICGLAFDFCVFHTAMDSVQSEFKTFIVEDACRSVNLQTSTEMIEKRSKLNEAGVKLIQSKDIPLYLSINKDN</sequence>
<comment type="pathway">
    <text evidence="5">Cofactor biosynthesis; nicotinate biosynthesis; nicotinate from nicotinamide: step 1/1.</text>
</comment>
<keyword evidence="2" id="KW-0662">Pyridine nucleotide biosynthesis</keyword>
<evidence type="ECO:0000313" key="9">
    <source>
        <dbReference type="EMBL" id="KAJ6220802.1"/>
    </source>
</evidence>
<dbReference type="EMBL" id="JAPWDV010000002">
    <property type="protein sequence ID" value="KAJ6220802.1"/>
    <property type="molecule type" value="Genomic_DNA"/>
</dbReference>
<protein>
    <recommendedName>
        <fullName evidence="6">nicotinamidase</fullName>
        <ecNumber evidence="6">3.5.1.19</ecNumber>
    </recommendedName>
    <alternativeName>
        <fullName evidence="7">Nicotinamide deamidase</fullName>
    </alternativeName>
</protein>
<dbReference type="AlphaFoldDB" id="A0A9Q0MAS6"/>
<keyword evidence="3" id="KW-0479">Metal-binding</keyword>
<evidence type="ECO:0000256" key="7">
    <source>
        <dbReference type="ARBA" id="ARBA00043224"/>
    </source>
</evidence>
<dbReference type="Pfam" id="PF00857">
    <property type="entry name" value="Isochorismatase"/>
    <property type="match status" value="1"/>
</dbReference>
<dbReference type="EC" id="3.5.1.19" evidence="6"/>
<dbReference type="OrthoDB" id="167809at2759"/>
<evidence type="ECO:0000256" key="6">
    <source>
        <dbReference type="ARBA" id="ARBA00039017"/>
    </source>
</evidence>
<dbReference type="SUPFAM" id="SSF52499">
    <property type="entry name" value="Isochorismatase-like hydrolases"/>
    <property type="match status" value="1"/>
</dbReference>
<proteinExistence type="inferred from homology"/>